<dbReference type="InterPro" id="IPR036778">
    <property type="entry name" value="OHCU_decarboxylase_sf"/>
</dbReference>
<dbReference type="PANTHER" id="PTHR43466">
    <property type="entry name" value="2-OXO-4-HYDROXY-4-CARBOXY-5-UREIDOIMIDAZOLINE DECARBOXYLASE-RELATED"/>
    <property type="match status" value="1"/>
</dbReference>
<evidence type="ECO:0000313" key="9">
    <source>
        <dbReference type="Proteomes" id="UP000319837"/>
    </source>
</evidence>
<dbReference type="Pfam" id="PF09349">
    <property type="entry name" value="OHCU_decarbox"/>
    <property type="match status" value="1"/>
</dbReference>
<evidence type="ECO:0000256" key="5">
    <source>
        <dbReference type="ARBA" id="ARBA00022793"/>
    </source>
</evidence>
<proteinExistence type="predicted"/>
<gene>
    <name evidence="8" type="primary">uraD</name>
    <name evidence="8" type="ORF">CEQ21_23065</name>
</gene>
<dbReference type="EC" id="4.1.1.97" evidence="3"/>
<organism evidence="8 9">
    <name type="scientific">Niallia circulans</name>
    <name type="common">Bacillus circulans</name>
    <dbReference type="NCBI Taxonomy" id="1397"/>
    <lineage>
        <taxon>Bacteria</taxon>
        <taxon>Bacillati</taxon>
        <taxon>Bacillota</taxon>
        <taxon>Bacilli</taxon>
        <taxon>Bacillales</taxon>
        <taxon>Bacillaceae</taxon>
        <taxon>Niallia</taxon>
    </lineage>
</organism>
<dbReference type="UniPathway" id="UPA00394">
    <property type="reaction ID" value="UER00652"/>
</dbReference>
<evidence type="ECO:0000256" key="6">
    <source>
        <dbReference type="ARBA" id="ARBA00023239"/>
    </source>
</evidence>
<evidence type="ECO:0000256" key="3">
    <source>
        <dbReference type="ARBA" id="ARBA00012257"/>
    </source>
</evidence>
<dbReference type="RefSeq" id="WP_185766555.1">
    <property type="nucleotide sequence ID" value="NZ_RIBP01000004.1"/>
</dbReference>
<dbReference type="GO" id="GO:0019628">
    <property type="term" value="P:urate catabolic process"/>
    <property type="evidence" value="ECO:0007669"/>
    <property type="project" value="UniProtKB-UniPathway"/>
</dbReference>
<dbReference type="GO" id="GO:0051997">
    <property type="term" value="F:2-oxo-4-hydroxy-4-carboxy-5-ureidoimidazoline decarboxylase activity"/>
    <property type="evidence" value="ECO:0007669"/>
    <property type="project" value="UniProtKB-EC"/>
</dbReference>
<protein>
    <recommendedName>
        <fullName evidence="3">2-oxo-4-hydroxy-4-carboxy-5-ureidoimidazoline decarboxylase</fullName>
        <ecNumber evidence="3">4.1.1.97</ecNumber>
    </recommendedName>
</protein>
<accession>A0A553SMQ7</accession>
<dbReference type="PANTHER" id="PTHR43466:SF1">
    <property type="entry name" value="2-OXO-4-HYDROXY-4-CARBOXY-5-UREIDOIMIDAZOLINE DECARBOXYLASE-RELATED"/>
    <property type="match status" value="1"/>
</dbReference>
<comment type="catalytic activity">
    <reaction evidence="1">
        <text>5-hydroxy-2-oxo-4-ureido-2,5-dihydro-1H-imidazole-5-carboxylate + H(+) = (S)-allantoin + CO2</text>
        <dbReference type="Rhea" id="RHEA:26301"/>
        <dbReference type="ChEBI" id="CHEBI:15378"/>
        <dbReference type="ChEBI" id="CHEBI:15678"/>
        <dbReference type="ChEBI" id="CHEBI:16526"/>
        <dbReference type="ChEBI" id="CHEBI:58639"/>
        <dbReference type="EC" id="4.1.1.97"/>
    </reaction>
</comment>
<dbReference type="SUPFAM" id="SSF158694">
    <property type="entry name" value="UraD-Like"/>
    <property type="match status" value="1"/>
</dbReference>
<evidence type="ECO:0000256" key="2">
    <source>
        <dbReference type="ARBA" id="ARBA00004754"/>
    </source>
</evidence>
<keyword evidence="6 8" id="KW-0456">Lyase</keyword>
<dbReference type="GO" id="GO:0000255">
    <property type="term" value="P:allantoin metabolic process"/>
    <property type="evidence" value="ECO:0007669"/>
    <property type="project" value="InterPro"/>
</dbReference>
<reference evidence="9" key="1">
    <citation type="submission" date="2018-10" db="EMBL/GenBank/DDBJ databases">
        <title>FDA dAtabase for Regulatory Grade micrObial Sequences (FDA-ARGOS): Supporting development and validation of Infectious Disease Dx tests.</title>
        <authorList>
            <person name="Minogue T."/>
            <person name="Wolcott M."/>
            <person name="Wasieloski L."/>
            <person name="Aguilar W."/>
            <person name="Moore D."/>
            <person name="Tallon L."/>
            <person name="Sadzewicz L."/>
            <person name="Sengamalay N."/>
            <person name="Ott S."/>
            <person name="Godinez A."/>
            <person name="Nagaraj S."/>
            <person name="Vavikolanu K."/>
            <person name="Vyas G."/>
            <person name="Nadendla S."/>
            <person name="George J."/>
            <person name="Sichtig H."/>
        </authorList>
    </citation>
    <scope>NUCLEOTIDE SEQUENCE [LARGE SCALE GENOMIC DNA]</scope>
    <source>
        <strain evidence="9">FDAARGOS_343</strain>
    </source>
</reference>
<keyword evidence="4" id="KW-0659">Purine metabolism</keyword>
<dbReference type="NCBIfam" id="TIGR03164">
    <property type="entry name" value="UHCUDC"/>
    <property type="match status" value="1"/>
</dbReference>
<feature type="domain" description="Oxo-4-hydroxy-4-carboxy-5-ureidoimidazoline decarboxylase" evidence="7">
    <location>
        <begin position="8"/>
        <end position="161"/>
    </location>
</feature>
<dbReference type="EMBL" id="RIBP01000004">
    <property type="protein sequence ID" value="TRZ38284.1"/>
    <property type="molecule type" value="Genomic_DNA"/>
</dbReference>
<name>A0A553SMQ7_NIACI</name>
<dbReference type="Gene3D" id="1.10.3330.10">
    <property type="entry name" value="Oxo-4-hydroxy-4-carboxy-5-ureidoimidazoline decarboxylase"/>
    <property type="match status" value="1"/>
</dbReference>
<evidence type="ECO:0000256" key="1">
    <source>
        <dbReference type="ARBA" id="ARBA00001163"/>
    </source>
</evidence>
<dbReference type="AlphaFoldDB" id="A0A553SMQ7"/>
<comment type="caution">
    <text evidence="8">The sequence shown here is derived from an EMBL/GenBank/DDBJ whole genome shotgun (WGS) entry which is preliminary data.</text>
</comment>
<keyword evidence="5" id="KW-0210">Decarboxylase</keyword>
<comment type="pathway">
    <text evidence="2">Purine metabolism; urate degradation; (S)-allantoin from urate: step 3/3.</text>
</comment>
<evidence type="ECO:0000256" key="4">
    <source>
        <dbReference type="ARBA" id="ARBA00022631"/>
    </source>
</evidence>
<dbReference type="InterPro" id="IPR018020">
    <property type="entry name" value="OHCU_decarboxylase"/>
</dbReference>
<dbReference type="Proteomes" id="UP000319837">
    <property type="component" value="Unassembled WGS sequence"/>
</dbReference>
<sequence>MYTLADINKMDKEQFIESIGWVFEHTPWIASKAWELLLPIHSLNRLHEVMVQVVKEASQDEQLKLIRAHPDLGGRIKMTDSSVKEQQGAGLDQLSEEEFERFLQLNNKYREKFDFPFILAVKGHTKDTIYHDMERRLKHSKEEEFAAALSQIFKISFIRLEGIVKDPLEA</sequence>
<evidence type="ECO:0000313" key="8">
    <source>
        <dbReference type="EMBL" id="TRZ38284.1"/>
    </source>
</evidence>
<dbReference type="GO" id="GO:0006144">
    <property type="term" value="P:purine nucleobase metabolic process"/>
    <property type="evidence" value="ECO:0007669"/>
    <property type="project" value="UniProtKB-KW"/>
</dbReference>
<dbReference type="InterPro" id="IPR017580">
    <property type="entry name" value="OHCU_decarboxylase-1"/>
</dbReference>
<evidence type="ECO:0000259" key="7">
    <source>
        <dbReference type="Pfam" id="PF09349"/>
    </source>
</evidence>